<gene>
    <name evidence="3" type="ORF">O987_15330</name>
</gene>
<dbReference type="Gene3D" id="2.40.128.110">
    <property type="entry name" value="Lipid/polyisoprenoid-binding, YceI-like"/>
    <property type="match status" value="1"/>
</dbReference>
<evidence type="ECO:0000313" key="3">
    <source>
        <dbReference type="EMBL" id="AIJ47177.1"/>
    </source>
</evidence>
<evidence type="ECO:0000313" key="4">
    <source>
        <dbReference type="Proteomes" id="UP000028782"/>
    </source>
</evidence>
<dbReference type="Proteomes" id="UP000028782">
    <property type="component" value="Chromosome"/>
</dbReference>
<dbReference type="RefSeq" id="WP_043373132.1">
    <property type="nucleotide sequence ID" value="NZ_CP006704.1"/>
</dbReference>
<dbReference type="InterPro" id="IPR036761">
    <property type="entry name" value="TTHA0802/YceI-like_sf"/>
</dbReference>
<dbReference type="SMART" id="SM00867">
    <property type="entry name" value="YceI"/>
    <property type="match status" value="1"/>
</dbReference>
<feature type="domain" description="Lipid/polyisoprenoid-binding YceI-like" evidence="2">
    <location>
        <begin position="23"/>
        <end position="183"/>
    </location>
</feature>
<protein>
    <submittedName>
        <fullName evidence="3">Polyisoprenoid-binding protein</fullName>
    </submittedName>
</protein>
<evidence type="ECO:0000256" key="1">
    <source>
        <dbReference type="SAM" id="SignalP"/>
    </source>
</evidence>
<proteinExistence type="predicted"/>
<dbReference type="SUPFAM" id="SSF101874">
    <property type="entry name" value="YceI-like"/>
    <property type="match status" value="1"/>
</dbReference>
<keyword evidence="1" id="KW-0732">Signal</keyword>
<dbReference type="Pfam" id="PF04264">
    <property type="entry name" value="YceI"/>
    <property type="match status" value="1"/>
</dbReference>
<feature type="signal peptide" evidence="1">
    <location>
        <begin position="1"/>
        <end position="21"/>
    </location>
</feature>
<dbReference type="PANTHER" id="PTHR34406">
    <property type="entry name" value="PROTEIN YCEI"/>
    <property type="match status" value="1"/>
</dbReference>
<dbReference type="InterPro" id="IPR007372">
    <property type="entry name" value="Lipid/polyisoprenoid-bd_YceI"/>
</dbReference>
<feature type="chain" id="PRO_5001716112" evidence="1">
    <location>
        <begin position="22"/>
        <end position="186"/>
    </location>
</feature>
<dbReference type="EMBL" id="CP006704">
    <property type="protein sequence ID" value="AIJ47177.1"/>
    <property type="molecule type" value="Genomic_DNA"/>
</dbReference>
<organism evidence="3 4">
    <name type="scientific">Comamonas testosteroni TK102</name>
    <dbReference type="NCBI Taxonomy" id="1392005"/>
    <lineage>
        <taxon>Bacteria</taxon>
        <taxon>Pseudomonadati</taxon>
        <taxon>Pseudomonadota</taxon>
        <taxon>Betaproteobacteria</taxon>
        <taxon>Burkholderiales</taxon>
        <taxon>Comamonadaceae</taxon>
        <taxon>Comamonas</taxon>
    </lineage>
</organism>
<sequence length="186" mass="20959">MRKTVCCLAVLAAFCATAAHAATWQLEPGPDNRLEFTATFEKTPVTGVFKDFSIRFDFDPQQAADRHLNVRIRVSSADMNSKDINQAIAGMDWFDFARYPEAVFDTREILGTPGTDRHLARGTLLLKGVRQPLALPFSWKPEQRLIEGEFLTRRTLFGIGTGQWQSSDAVGDEVKVKFRARLRELP</sequence>
<name>A0A076PV03_COMTE</name>
<dbReference type="KEGG" id="ctes:O987_15330"/>
<dbReference type="HOGENOM" id="CLU_071003_5_1_4"/>
<dbReference type="AlphaFoldDB" id="A0A076PV03"/>
<evidence type="ECO:0000259" key="2">
    <source>
        <dbReference type="SMART" id="SM00867"/>
    </source>
</evidence>
<accession>A0A076PV03</accession>
<reference evidence="3 4" key="1">
    <citation type="journal article" date="2014" name="Genome Announc.">
        <title>Complete Genome Sequence of Polychlorinated Biphenyl Degrader Comamonas testosteroni TK102 (NBRC 109938).</title>
        <authorList>
            <person name="Fukuda K."/>
            <person name="Hosoyama A."/>
            <person name="Tsuchikane K."/>
            <person name="Ohji S."/>
            <person name="Yamazoe A."/>
            <person name="Fujita N."/>
            <person name="Shintani M."/>
            <person name="Kimbara K."/>
        </authorList>
    </citation>
    <scope>NUCLEOTIDE SEQUENCE [LARGE SCALE GENOMIC DNA]</scope>
    <source>
        <strain evidence="3">TK102</strain>
    </source>
</reference>
<dbReference type="PANTHER" id="PTHR34406:SF1">
    <property type="entry name" value="PROTEIN YCEI"/>
    <property type="match status" value="1"/>
</dbReference>